<dbReference type="AlphaFoldDB" id="A0A371GDT2"/>
<comment type="caution">
    <text evidence="1">The sequence shown here is derived from an EMBL/GenBank/DDBJ whole genome shotgun (WGS) entry which is preliminary data.</text>
</comment>
<sequence length="62" mass="6803">MTKILELLTRGVVANTTGAAQVTPNYSPGFTPPLNLNDPPMDYRMGGMRTLRSDKPQPRTIT</sequence>
<keyword evidence="2" id="KW-1185">Reference proteome</keyword>
<organism evidence="1 2">
    <name type="scientific">Mucuna pruriens</name>
    <name type="common">Velvet bean</name>
    <name type="synonym">Dolichos pruriens</name>
    <dbReference type="NCBI Taxonomy" id="157652"/>
    <lineage>
        <taxon>Eukaryota</taxon>
        <taxon>Viridiplantae</taxon>
        <taxon>Streptophyta</taxon>
        <taxon>Embryophyta</taxon>
        <taxon>Tracheophyta</taxon>
        <taxon>Spermatophyta</taxon>
        <taxon>Magnoliopsida</taxon>
        <taxon>eudicotyledons</taxon>
        <taxon>Gunneridae</taxon>
        <taxon>Pentapetalae</taxon>
        <taxon>rosids</taxon>
        <taxon>fabids</taxon>
        <taxon>Fabales</taxon>
        <taxon>Fabaceae</taxon>
        <taxon>Papilionoideae</taxon>
        <taxon>50 kb inversion clade</taxon>
        <taxon>NPAAA clade</taxon>
        <taxon>indigoferoid/millettioid clade</taxon>
        <taxon>Phaseoleae</taxon>
        <taxon>Mucuna</taxon>
    </lineage>
</organism>
<accession>A0A371GDT2</accession>
<gene>
    <name evidence="1" type="ORF">CR513_29649</name>
</gene>
<evidence type="ECO:0000313" key="2">
    <source>
        <dbReference type="Proteomes" id="UP000257109"/>
    </source>
</evidence>
<reference evidence="1" key="1">
    <citation type="submission" date="2018-05" db="EMBL/GenBank/DDBJ databases">
        <title>Draft genome of Mucuna pruriens seed.</title>
        <authorList>
            <person name="Nnadi N.E."/>
            <person name="Vos R."/>
            <person name="Hasami M.H."/>
            <person name="Devisetty U.K."/>
            <person name="Aguiy J.C."/>
        </authorList>
    </citation>
    <scope>NUCLEOTIDE SEQUENCE [LARGE SCALE GENOMIC DNA]</scope>
    <source>
        <strain evidence="1">JCA_2017</strain>
    </source>
</reference>
<evidence type="ECO:0000313" key="1">
    <source>
        <dbReference type="EMBL" id="RDX88719.1"/>
    </source>
</evidence>
<proteinExistence type="predicted"/>
<dbReference type="Proteomes" id="UP000257109">
    <property type="component" value="Unassembled WGS sequence"/>
</dbReference>
<feature type="non-terminal residue" evidence="1">
    <location>
        <position position="1"/>
    </location>
</feature>
<dbReference type="EMBL" id="QJKJ01005864">
    <property type="protein sequence ID" value="RDX88719.1"/>
    <property type="molecule type" value="Genomic_DNA"/>
</dbReference>
<name>A0A371GDT2_MUCPR</name>
<protein>
    <submittedName>
        <fullName evidence="1">Uncharacterized protein</fullName>
    </submittedName>
</protein>